<name>A0A401UEZ3_9BACT</name>
<comment type="caution">
    <text evidence="2">The sequence shown here is derived from an EMBL/GenBank/DDBJ whole genome shotgun (WGS) entry which is preliminary data.</text>
</comment>
<evidence type="ECO:0000313" key="2">
    <source>
        <dbReference type="EMBL" id="GCC53442.1"/>
    </source>
</evidence>
<gene>
    <name evidence="2" type="ORF">SanaruYs_36860</name>
</gene>
<evidence type="ECO:0000256" key="1">
    <source>
        <dbReference type="SAM" id="Phobius"/>
    </source>
</evidence>
<accession>A0A401UEZ3</accession>
<reference evidence="2 3" key="1">
    <citation type="submission" date="2018-11" db="EMBL/GenBank/DDBJ databases">
        <title>Chryseotalea sanarue gen. nov., sp., nov., a member of the family Cytophagaceae, isolated from a brackish lake in Hamamatsu Japan.</title>
        <authorList>
            <person name="Maejima Y."/>
            <person name="Iino T."/>
            <person name="Muraguchi Y."/>
            <person name="Fukuda K."/>
            <person name="Ohkuma M."/>
            <person name="Moriuchi R."/>
            <person name="Dohra H."/>
            <person name="Kimbara K."/>
            <person name="Shintani M."/>
        </authorList>
    </citation>
    <scope>NUCLEOTIDE SEQUENCE [LARGE SCALE GENOMIC DNA]</scope>
    <source>
        <strain evidence="2 3">Ys</strain>
    </source>
</reference>
<evidence type="ECO:0000313" key="3">
    <source>
        <dbReference type="Proteomes" id="UP000288227"/>
    </source>
</evidence>
<dbReference type="Proteomes" id="UP000288227">
    <property type="component" value="Unassembled WGS sequence"/>
</dbReference>
<dbReference type="AlphaFoldDB" id="A0A401UEZ3"/>
<proteinExistence type="predicted"/>
<evidence type="ECO:0008006" key="4">
    <source>
        <dbReference type="Google" id="ProtNLM"/>
    </source>
</evidence>
<protein>
    <recommendedName>
        <fullName evidence="4">PepSY domain-containing protein</fullName>
    </recommendedName>
</protein>
<dbReference type="EMBL" id="BHXQ01000008">
    <property type="protein sequence ID" value="GCC53442.1"/>
    <property type="molecule type" value="Genomic_DNA"/>
</dbReference>
<sequence length="229" mass="26542">MYFAFSDIDEIHGDHQRKHVMLKNYDSIVSPSIVLNHIKEIHGIDSLESLKLISILDKPVYQVIYHHKHMGHMLMIQLADATTGELLPPLTQEQGVALAQQHFNTKAPIKSVQFLDEVNEHHEYRKKPLPAWAITFDHVSNTTVYVASNLGTVESFRNSKWRIFDFLWMLHTMDYENRDNFGNLLLRAFSIFGLATITSGFILFFSTRKKLSKKGISKKQFFFMDSVKK</sequence>
<organism evidence="2 3">
    <name type="scientific">Chryseotalea sanaruensis</name>
    <dbReference type="NCBI Taxonomy" id="2482724"/>
    <lineage>
        <taxon>Bacteria</taxon>
        <taxon>Pseudomonadati</taxon>
        <taxon>Bacteroidota</taxon>
        <taxon>Cytophagia</taxon>
        <taxon>Cytophagales</taxon>
        <taxon>Chryseotaleaceae</taxon>
        <taxon>Chryseotalea</taxon>
    </lineage>
</organism>
<keyword evidence="1" id="KW-0812">Transmembrane</keyword>
<keyword evidence="1" id="KW-1133">Transmembrane helix</keyword>
<feature type="transmembrane region" description="Helical" evidence="1">
    <location>
        <begin position="184"/>
        <end position="205"/>
    </location>
</feature>
<keyword evidence="3" id="KW-1185">Reference proteome</keyword>
<keyword evidence="1" id="KW-0472">Membrane</keyword>